<evidence type="ECO:0000256" key="1">
    <source>
        <dbReference type="ARBA" id="ARBA00010098"/>
    </source>
</evidence>
<proteinExistence type="inferred from homology"/>
<dbReference type="GO" id="GO:0001042">
    <property type="term" value="F:RNA polymerase I core binding"/>
    <property type="evidence" value="ECO:0007669"/>
    <property type="project" value="TreeGrafter"/>
</dbReference>
<dbReference type="GO" id="GO:0006361">
    <property type="term" value="P:transcription initiation at RNA polymerase I promoter"/>
    <property type="evidence" value="ECO:0007669"/>
    <property type="project" value="InterPro"/>
</dbReference>
<evidence type="ECO:0000313" key="2">
    <source>
        <dbReference type="EMBL" id="PIO67290.1"/>
    </source>
</evidence>
<dbReference type="GO" id="GO:0001181">
    <property type="term" value="F:RNA polymerase I general transcription initiation factor activity"/>
    <property type="evidence" value="ECO:0007669"/>
    <property type="project" value="InterPro"/>
</dbReference>
<sequence>MLAKSEYHDDKNCTADTAIFDMDEEQQQEADSDEDGTMAKLDGVVRDVLCYIAMKHGVVDSAALGDASWLRLGNEAKREELFSILLSLLESRMLLAVHVRYSSFIWLYICSLDESYATRTLELLWSVIVRPQIAQSDVAKGHGAAAYLAAFLARAKYLDLK</sequence>
<dbReference type="PANTHER" id="PTHR12790">
    <property type="entry name" value="TRANSCRIPTION INITIATION FACTOR IA RRN3"/>
    <property type="match status" value="1"/>
</dbReference>
<dbReference type="EMBL" id="KZ347694">
    <property type="protein sequence ID" value="PIO67290.1"/>
    <property type="molecule type" value="Genomic_DNA"/>
</dbReference>
<comment type="similarity">
    <text evidence="1">Belongs to the RRN3 family.</text>
</comment>
<dbReference type="InterPro" id="IPR007991">
    <property type="entry name" value="RNA_pol_I_trans_ini_fac_RRN3"/>
</dbReference>
<name>A0A2G9UCV1_TELCI</name>
<protein>
    <submittedName>
        <fullName evidence="2">Uncharacterized protein</fullName>
    </submittedName>
</protein>
<dbReference type="Pfam" id="PF05327">
    <property type="entry name" value="RRN3"/>
    <property type="match status" value="1"/>
</dbReference>
<accession>A0A2G9UCV1</accession>
<dbReference type="GO" id="GO:0005634">
    <property type="term" value="C:nucleus"/>
    <property type="evidence" value="ECO:0007669"/>
    <property type="project" value="TreeGrafter"/>
</dbReference>
<keyword evidence="3" id="KW-1185">Reference proteome</keyword>
<dbReference type="PANTHER" id="PTHR12790:SF0">
    <property type="entry name" value="RNA POLYMERASE I-SPECIFIC TRANSCRIPTION INITIATION FACTOR RRN3-RELATED"/>
    <property type="match status" value="1"/>
</dbReference>
<dbReference type="OrthoDB" id="26970at2759"/>
<dbReference type="AlphaFoldDB" id="A0A2G9UCV1"/>
<dbReference type="Proteomes" id="UP000230423">
    <property type="component" value="Unassembled WGS sequence"/>
</dbReference>
<organism evidence="2 3">
    <name type="scientific">Teladorsagia circumcincta</name>
    <name type="common">Brown stomach worm</name>
    <name type="synonym">Ostertagia circumcincta</name>
    <dbReference type="NCBI Taxonomy" id="45464"/>
    <lineage>
        <taxon>Eukaryota</taxon>
        <taxon>Metazoa</taxon>
        <taxon>Ecdysozoa</taxon>
        <taxon>Nematoda</taxon>
        <taxon>Chromadorea</taxon>
        <taxon>Rhabditida</taxon>
        <taxon>Rhabditina</taxon>
        <taxon>Rhabditomorpha</taxon>
        <taxon>Strongyloidea</taxon>
        <taxon>Trichostrongylidae</taxon>
        <taxon>Teladorsagia</taxon>
    </lineage>
</organism>
<evidence type="ECO:0000313" key="3">
    <source>
        <dbReference type="Proteomes" id="UP000230423"/>
    </source>
</evidence>
<gene>
    <name evidence="2" type="ORF">TELCIR_10963</name>
</gene>
<reference evidence="2 3" key="1">
    <citation type="submission" date="2015-09" db="EMBL/GenBank/DDBJ databases">
        <title>Draft genome of the parasitic nematode Teladorsagia circumcincta isolate WARC Sus (inbred).</title>
        <authorList>
            <person name="Mitreva M."/>
        </authorList>
    </citation>
    <scope>NUCLEOTIDE SEQUENCE [LARGE SCALE GENOMIC DNA]</scope>
    <source>
        <strain evidence="2 3">S</strain>
    </source>
</reference>